<name>A0A852TZ11_9ACTN</name>
<dbReference type="InterPro" id="IPR011712">
    <property type="entry name" value="Sig_transdc_His_kin_sub3_dim/P"/>
</dbReference>
<dbReference type="RefSeq" id="WP_312863271.1">
    <property type="nucleotide sequence ID" value="NZ_BAAAYY010000031.1"/>
</dbReference>
<keyword evidence="5" id="KW-1133">Transmembrane helix</keyword>
<dbReference type="PANTHER" id="PTHR24421">
    <property type="entry name" value="NITRATE/NITRITE SENSOR PROTEIN NARX-RELATED"/>
    <property type="match status" value="1"/>
</dbReference>
<feature type="coiled-coil region" evidence="4">
    <location>
        <begin position="179"/>
        <end position="206"/>
    </location>
</feature>
<dbReference type="EMBL" id="JACCCC010000001">
    <property type="protein sequence ID" value="NYE49168.1"/>
    <property type="molecule type" value="Genomic_DNA"/>
</dbReference>
<keyword evidence="5" id="KW-0812">Transmembrane</keyword>
<evidence type="ECO:0000256" key="3">
    <source>
        <dbReference type="ARBA" id="ARBA00023012"/>
    </source>
</evidence>
<accession>A0A852TZ11</accession>
<proteinExistence type="predicted"/>
<evidence type="ECO:0000256" key="1">
    <source>
        <dbReference type="ARBA" id="ARBA00022679"/>
    </source>
</evidence>
<keyword evidence="3" id="KW-0902">Two-component regulatory system</keyword>
<dbReference type="GO" id="GO:0000155">
    <property type="term" value="F:phosphorelay sensor kinase activity"/>
    <property type="evidence" value="ECO:0007669"/>
    <property type="project" value="InterPro"/>
</dbReference>
<feature type="transmembrane region" description="Helical" evidence="5">
    <location>
        <begin position="43"/>
        <end position="65"/>
    </location>
</feature>
<reference evidence="7 8" key="1">
    <citation type="submission" date="2020-07" db="EMBL/GenBank/DDBJ databases">
        <title>Sequencing the genomes of 1000 actinobacteria strains.</title>
        <authorList>
            <person name="Klenk H.-P."/>
        </authorList>
    </citation>
    <scope>NUCLEOTIDE SEQUENCE [LARGE SCALE GENOMIC DNA]</scope>
    <source>
        <strain evidence="7 8">CXB654</strain>
    </source>
</reference>
<feature type="transmembrane region" description="Helical" evidence="5">
    <location>
        <begin position="152"/>
        <end position="170"/>
    </location>
</feature>
<feature type="transmembrane region" description="Helical" evidence="5">
    <location>
        <begin position="122"/>
        <end position="140"/>
    </location>
</feature>
<comment type="caution">
    <text evidence="7">The sequence shown here is derived from an EMBL/GenBank/DDBJ whole genome shotgun (WGS) entry which is preliminary data.</text>
</comment>
<dbReference type="Gene3D" id="1.20.5.1930">
    <property type="match status" value="1"/>
</dbReference>
<evidence type="ECO:0000256" key="2">
    <source>
        <dbReference type="ARBA" id="ARBA00022777"/>
    </source>
</evidence>
<dbReference type="InterPro" id="IPR050482">
    <property type="entry name" value="Sensor_HK_TwoCompSys"/>
</dbReference>
<sequence>MASTASRDETAMLPRLAALVRVLMQLRLMLAALALLLMPGERISIPTAMAVIAFALLSGLIARYWERFVPYLLNHPLLITLDICCAAGILALDGPSGPFFATTVLTATVSGVLFGGRGVAGVAVFQILCYGTALLSYSTMTEGNGPVDVLTFQVLVVHPLLYPVAGYVGIRLRGIFTELAAEQSARREAERTAAASEERARLARDMHDSVAKTLRGAAMAAQALPVWLEKDPERAAATAAQVASAAETAAQEARELISDLRDDASDKSMSAAVTEVVTAWSAETGIPAGVHVPDHAVGLLVTARHETLAVLREALTNIERHAEATAVEVTMASESGHLVLCVSDDGKGFEVTPPPSSDAAKSRIGHYGLVGMRERAERAGGSLTVASAPGQGARISVKVPLVQAAPVAEEPTR</sequence>
<dbReference type="CDD" id="cd16917">
    <property type="entry name" value="HATPase_UhpB-NarQ-NarX-like"/>
    <property type="match status" value="1"/>
</dbReference>
<dbReference type="SUPFAM" id="SSF55874">
    <property type="entry name" value="ATPase domain of HSP90 chaperone/DNA topoisomerase II/histidine kinase"/>
    <property type="match status" value="1"/>
</dbReference>
<dbReference type="InterPro" id="IPR003594">
    <property type="entry name" value="HATPase_dom"/>
</dbReference>
<feature type="transmembrane region" description="Helical" evidence="5">
    <location>
        <begin position="16"/>
        <end position="37"/>
    </location>
</feature>
<evidence type="ECO:0000259" key="6">
    <source>
        <dbReference type="SMART" id="SM00387"/>
    </source>
</evidence>
<evidence type="ECO:0000256" key="5">
    <source>
        <dbReference type="SAM" id="Phobius"/>
    </source>
</evidence>
<dbReference type="GO" id="GO:0016020">
    <property type="term" value="C:membrane"/>
    <property type="evidence" value="ECO:0007669"/>
    <property type="project" value="InterPro"/>
</dbReference>
<dbReference type="Pfam" id="PF07730">
    <property type="entry name" value="HisKA_3"/>
    <property type="match status" value="1"/>
</dbReference>
<keyword evidence="4" id="KW-0175">Coiled coil</keyword>
<feature type="domain" description="Histidine kinase/HSP90-like ATPase" evidence="6">
    <location>
        <begin position="302"/>
        <end position="403"/>
    </location>
</feature>
<evidence type="ECO:0000313" key="7">
    <source>
        <dbReference type="EMBL" id="NYE49168.1"/>
    </source>
</evidence>
<dbReference type="Proteomes" id="UP000589036">
    <property type="component" value="Unassembled WGS sequence"/>
</dbReference>
<dbReference type="AlphaFoldDB" id="A0A852TZ11"/>
<dbReference type="GO" id="GO:0046983">
    <property type="term" value="F:protein dimerization activity"/>
    <property type="evidence" value="ECO:0007669"/>
    <property type="project" value="InterPro"/>
</dbReference>
<keyword evidence="1" id="KW-0808">Transferase</keyword>
<dbReference type="Gene3D" id="3.30.565.10">
    <property type="entry name" value="Histidine kinase-like ATPase, C-terminal domain"/>
    <property type="match status" value="1"/>
</dbReference>
<keyword evidence="2 7" id="KW-0418">Kinase</keyword>
<evidence type="ECO:0000256" key="4">
    <source>
        <dbReference type="SAM" id="Coils"/>
    </source>
</evidence>
<feature type="transmembrane region" description="Helical" evidence="5">
    <location>
        <begin position="72"/>
        <end position="92"/>
    </location>
</feature>
<keyword evidence="5" id="KW-0472">Membrane</keyword>
<gene>
    <name evidence="7" type="ORF">HDA32_004288</name>
</gene>
<dbReference type="Pfam" id="PF02518">
    <property type="entry name" value="HATPase_c"/>
    <property type="match status" value="1"/>
</dbReference>
<organism evidence="7 8">
    <name type="scientific">Spinactinospora alkalitolerans</name>
    <dbReference type="NCBI Taxonomy" id="687207"/>
    <lineage>
        <taxon>Bacteria</taxon>
        <taxon>Bacillati</taxon>
        <taxon>Actinomycetota</taxon>
        <taxon>Actinomycetes</taxon>
        <taxon>Streptosporangiales</taxon>
        <taxon>Nocardiopsidaceae</taxon>
        <taxon>Spinactinospora</taxon>
    </lineage>
</organism>
<dbReference type="SMART" id="SM00387">
    <property type="entry name" value="HATPase_c"/>
    <property type="match status" value="1"/>
</dbReference>
<dbReference type="InterPro" id="IPR036890">
    <property type="entry name" value="HATPase_C_sf"/>
</dbReference>
<protein>
    <submittedName>
        <fullName evidence="7">Signal transduction histidine kinase</fullName>
    </submittedName>
</protein>
<keyword evidence="8" id="KW-1185">Reference proteome</keyword>
<evidence type="ECO:0000313" key="8">
    <source>
        <dbReference type="Proteomes" id="UP000589036"/>
    </source>
</evidence>